<evidence type="ECO:0000313" key="1">
    <source>
        <dbReference type="EMBL" id="PJI86533.1"/>
    </source>
</evidence>
<comment type="caution">
    <text evidence="1">The sequence shown here is derived from an EMBL/GenBank/DDBJ whole genome shotgun (WGS) entry which is preliminary data.</text>
</comment>
<evidence type="ECO:0000313" key="2">
    <source>
        <dbReference type="Proteomes" id="UP000231586"/>
    </source>
</evidence>
<accession>A0A2M8W6I6</accession>
<sequence length="45" mass="4938">MGAADQLRTNHLPRLPAWCDTCGTCDLVALCRDRPEADSVMYLSA</sequence>
<dbReference type="AlphaFoldDB" id="A0A2M8W6I6"/>
<dbReference type="Proteomes" id="UP000231586">
    <property type="component" value="Unassembled WGS sequence"/>
</dbReference>
<gene>
    <name evidence="1" type="ORF">CLV34_2449</name>
</gene>
<reference evidence="1 2" key="1">
    <citation type="submission" date="2017-11" db="EMBL/GenBank/DDBJ databases">
        <title>Genomic Encyclopedia of Archaeal and Bacterial Type Strains, Phase II (KMG-II): From Individual Species to Whole Genera.</title>
        <authorList>
            <person name="Goeker M."/>
        </authorList>
    </citation>
    <scope>NUCLEOTIDE SEQUENCE [LARGE SCALE GENOMIC DNA]</scope>
    <source>
        <strain evidence="1 2">DSM 22413</strain>
    </source>
</reference>
<dbReference type="EMBL" id="PGTZ01000010">
    <property type="protein sequence ID" value="PJI86533.1"/>
    <property type="molecule type" value="Genomic_DNA"/>
</dbReference>
<proteinExistence type="predicted"/>
<organism evidence="1 2">
    <name type="scientific">Luteimicrobium subarcticum</name>
    <dbReference type="NCBI Taxonomy" id="620910"/>
    <lineage>
        <taxon>Bacteria</taxon>
        <taxon>Bacillati</taxon>
        <taxon>Actinomycetota</taxon>
        <taxon>Actinomycetes</taxon>
        <taxon>Micrococcales</taxon>
        <taxon>Luteimicrobium</taxon>
    </lineage>
</organism>
<keyword evidence="2" id="KW-1185">Reference proteome</keyword>
<name>A0A2M8W6I6_9MICO</name>
<protein>
    <submittedName>
        <fullName evidence="1">Uncharacterized protein</fullName>
    </submittedName>
</protein>